<keyword evidence="11" id="KW-1185">Reference proteome</keyword>
<feature type="transmembrane region" description="Helical" evidence="8">
    <location>
        <begin position="161"/>
        <end position="180"/>
    </location>
</feature>
<dbReference type="EMBL" id="JAMPLM010000014">
    <property type="protein sequence ID" value="MEP1060052.1"/>
    <property type="molecule type" value="Genomic_DNA"/>
</dbReference>
<evidence type="ECO:0000259" key="9">
    <source>
        <dbReference type="PROSITE" id="PS50928"/>
    </source>
</evidence>
<feature type="transmembrane region" description="Helical" evidence="8">
    <location>
        <begin position="37"/>
        <end position="65"/>
    </location>
</feature>
<evidence type="ECO:0000256" key="2">
    <source>
        <dbReference type="ARBA" id="ARBA00007069"/>
    </source>
</evidence>
<feature type="transmembrane region" description="Helical" evidence="8">
    <location>
        <begin position="291"/>
        <end position="312"/>
    </location>
</feature>
<dbReference type="Pfam" id="PF00528">
    <property type="entry name" value="BPD_transp_1"/>
    <property type="match status" value="1"/>
</dbReference>
<comment type="subcellular location">
    <subcellularLocation>
        <location evidence="1 8">Cell membrane</location>
        <topology evidence="1 8">Multi-pass membrane protein</topology>
    </subcellularLocation>
</comment>
<evidence type="ECO:0000256" key="4">
    <source>
        <dbReference type="ARBA" id="ARBA00022475"/>
    </source>
</evidence>
<protein>
    <recommendedName>
        <fullName evidence="8">Phosphate transport system permease protein PstA</fullName>
    </recommendedName>
</protein>
<feature type="transmembrane region" description="Helical" evidence="8">
    <location>
        <begin position="85"/>
        <end position="115"/>
    </location>
</feature>
<evidence type="ECO:0000313" key="10">
    <source>
        <dbReference type="EMBL" id="MEP1060052.1"/>
    </source>
</evidence>
<comment type="caution">
    <text evidence="10">The sequence shown here is derived from an EMBL/GenBank/DDBJ whole genome shotgun (WGS) entry which is preliminary data.</text>
</comment>
<dbReference type="SUPFAM" id="SSF161098">
    <property type="entry name" value="MetI-like"/>
    <property type="match status" value="1"/>
</dbReference>
<dbReference type="InterPro" id="IPR035906">
    <property type="entry name" value="MetI-like_sf"/>
</dbReference>
<feature type="domain" description="ABC transmembrane type-1" evidence="9">
    <location>
        <begin position="90"/>
        <end position="309"/>
    </location>
</feature>
<evidence type="ECO:0000256" key="1">
    <source>
        <dbReference type="ARBA" id="ARBA00004651"/>
    </source>
</evidence>
<dbReference type="InterPro" id="IPR000515">
    <property type="entry name" value="MetI-like"/>
</dbReference>
<keyword evidence="5 8" id="KW-0812">Transmembrane</keyword>
<sequence length="322" mass="34981">MSSPELHKVERLDSTLPSLDLVAVRAGIARRKVFDGLFAIVGLLVLLIALLTLLTLITQLAVQGYPRLTQQFFSSFPSSTPEEAGILAAWVGTCLVMLVTAAAAVPVGVAAGIYLEEYARKGWLADLIEINVTNLAGVPSIVYGLLALGLFNYYFKLGESVLTAGLTLALLVLPIVIVTTREALRAIPRSLREAAYALGASKWRMIWDHILPYSAGSIMTGVIIGLSRAIGETAPLVTIGALTFIAFLPEPPLKGTFPYLSFEWLKAPFTVMPIQMFNWVSRPQPEFQTNAAAAGVVLIAMTLAMNGLAIYLRYRFRKGIKW</sequence>
<name>A0ABV0KLD4_9CYAN</name>
<dbReference type="PANTHER" id="PTHR43470:SF5">
    <property type="entry name" value="PHOSPHATE TRANSPORT SYSTEM PERMEASE PROTEIN PSTA"/>
    <property type="match status" value="1"/>
</dbReference>
<dbReference type="NCBIfam" id="TIGR00974">
    <property type="entry name" value="3a0107s02c"/>
    <property type="match status" value="1"/>
</dbReference>
<evidence type="ECO:0000256" key="8">
    <source>
        <dbReference type="RuleBase" id="RU363043"/>
    </source>
</evidence>
<feature type="transmembrane region" description="Helical" evidence="8">
    <location>
        <begin position="135"/>
        <end position="155"/>
    </location>
</feature>
<dbReference type="Proteomes" id="UP001476950">
    <property type="component" value="Unassembled WGS sequence"/>
</dbReference>
<comment type="caution">
    <text evidence="8">Lacks conserved residue(s) required for the propagation of feature annotation.</text>
</comment>
<evidence type="ECO:0000256" key="6">
    <source>
        <dbReference type="ARBA" id="ARBA00022989"/>
    </source>
</evidence>
<accession>A0ABV0KLD4</accession>
<gene>
    <name evidence="10" type="primary">pstA</name>
    <name evidence="10" type="ORF">NDI38_16570</name>
</gene>
<keyword evidence="6 8" id="KW-1133">Transmembrane helix</keyword>
<dbReference type="Gene3D" id="1.10.3720.10">
    <property type="entry name" value="MetI-like"/>
    <property type="match status" value="1"/>
</dbReference>
<dbReference type="PANTHER" id="PTHR43470">
    <property type="entry name" value="PHOSPHATE TRANSPORT SYSTEM PERMEASE PROTEIN PSTA-RELATED"/>
    <property type="match status" value="1"/>
</dbReference>
<proteinExistence type="inferred from homology"/>
<dbReference type="PROSITE" id="PS50928">
    <property type="entry name" value="ABC_TM1"/>
    <property type="match status" value="1"/>
</dbReference>
<evidence type="ECO:0000313" key="11">
    <source>
        <dbReference type="Proteomes" id="UP001476950"/>
    </source>
</evidence>
<dbReference type="CDD" id="cd06261">
    <property type="entry name" value="TM_PBP2"/>
    <property type="match status" value="1"/>
</dbReference>
<evidence type="ECO:0000256" key="3">
    <source>
        <dbReference type="ARBA" id="ARBA00022448"/>
    </source>
</evidence>
<reference evidence="10 11" key="1">
    <citation type="submission" date="2022-04" db="EMBL/GenBank/DDBJ databases">
        <title>Positive selection, recombination, and allopatry shape intraspecific diversity of widespread and dominant cyanobacteria.</title>
        <authorList>
            <person name="Wei J."/>
            <person name="Shu W."/>
            <person name="Hu C."/>
        </authorList>
    </citation>
    <scope>NUCLEOTIDE SEQUENCE [LARGE SCALE GENOMIC DNA]</scope>
    <source>
        <strain evidence="10 11">AS-A4</strain>
    </source>
</reference>
<evidence type="ECO:0000256" key="5">
    <source>
        <dbReference type="ARBA" id="ARBA00022692"/>
    </source>
</evidence>
<dbReference type="InterPro" id="IPR005672">
    <property type="entry name" value="Phosphate_PstA"/>
</dbReference>
<keyword evidence="4 8" id="KW-1003">Cell membrane</keyword>
<comment type="similarity">
    <text evidence="2 8">Belongs to the binding-protein-dependent transport system permease family. CysTW subfamily.</text>
</comment>
<keyword evidence="3" id="KW-0813">Transport</keyword>
<keyword evidence="7 8" id="KW-0472">Membrane</keyword>
<organism evidence="10 11">
    <name type="scientific">Stenomitos frigidus AS-A4</name>
    <dbReference type="NCBI Taxonomy" id="2933935"/>
    <lineage>
        <taxon>Bacteria</taxon>
        <taxon>Bacillati</taxon>
        <taxon>Cyanobacteriota</taxon>
        <taxon>Cyanophyceae</taxon>
        <taxon>Leptolyngbyales</taxon>
        <taxon>Leptolyngbyaceae</taxon>
        <taxon>Stenomitos</taxon>
    </lineage>
</organism>
<dbReference type="RefSeq" id="WP_347240088.1">
    <property type="nucleotide sequence ID" value="NZ_JAMPLM010000014.1"/>
</dbReference>
<evidence type="ECO:0000256" key="7">
    <source>
        <dbReference type="ARBA" id="ARBA00023136"/>
    </source>
</evidence>